<dbReference type="Proteomes" id="UP000621386">
    <property type="component" value="Unassembled WGS sequence"/>
</dbReference>
<dbReference type="EMBL" id="JAERRH010000010">
    <property type="protein sequence ID" value="MBL1108002.1"/>
    <property type="molecule type" value="Genomic_DNA"/>
</dbReference>
<sequence>MSERLKATVLLLVGDQAEITTEHRDHTDPERVPVERLVRETGIPRDELAGAELVAVVGGDGRLERFERA</sequence>
<comment type="caution">
    <text evidence="1">The sequence shown here is derived from an EMBL/GenBank/DDBJ whole genome shotgun (WGS) entry which is preliminary data.</text>
</comment>
<name>A0ABS1P6L4_9ACTN</name>
<proteinExistence type="predicted"/>
<dbReference type="RefSeq" id="WP_201822272.1">
    <property type="nucleotide sequence ID" value="NZ_JAERRH010000010.1"/>
</dbReference>
<accession>A0ABS1P6L4</accession>
<organism evidence="1 2">
    <name type="scientific">Streptomyces musisoli</name>
    <dbReference type="NCBI Taxonomy" id="2802280"/>
    <lineage>
        <taxon>Bacteria</taxon>
        <taxon>Bacillati</taxon>
        <taxon>Actinomycetota</taxon>
        <taxon>Actinomycetes</taxon>
        <taxon>Kitasatosporales</taxon>
        <taxon>Streptomycetaceae</taxon>
        <taxon>Streptomyces</taxon>
    </lineage>
</organism>
<evidence type="ECO:0000313" key="2">
    <source>
        <dbReference type="Proteomes" id="UP000621386"/>
    </source>
</evidence>
<keyword evidence="2" id="KW-1185">Reference proteome</keyword>
<evidence type="ECO:0000313" key="1">
    <source>
        <dbReference type="EMBL" id="MBL1108002.1"/>
    </source>
</evidence>
<reference evidence="1 2" key="1">
    <citation type="submission" date="2021-01" db="EMBL/GenBank/DDBJ databases">
        <title>WGS of actinomycetes isolated from Thailand.</title>
        <authorList>
            <person name="Thawai C."/>
        </authorList>
    </citation>
    <scope>NUCLEOTIDE SEQUENCE [LARGE SCALE GENOMIC DNA]</scope>
    <source>
        <strain evidence="1 2">CH5-8</strain>
    </source>
</reference>
<gene>
    <name evidence="1" type="ORF">JK361_26010</name>
</gene>
<protein>
    <submittedName>
        <fullName evidence="1">Uncharacterized protein</fullName>
    </submittedName>
</protein>